<evidence type="ECO:0000256" key="1">
    <source>
        <dbReference type="ARBA" id="ARBA00006405"/>
    </source>
</evidence>
<dbReference type="GO" id="GO:0004866">
    <property type="term" value="F:endopeptidase inhibitor activity"/>
    <property type="evidence" value="ECO:0007669"/>
    <property type="project" value="InterPro"/>
</dbReference>
<dbReference type="Proteomes" id="UP000812440">
    <property type="component" value="Unassembled WGS sequence"/>
</dbReference>
<feature type="compositionally biased region" description="Basic and acidic residues" evidence="2">
    <location>
        <begin position="62"/>
        <end position="75"/>
    </location>
</feature>
<dbReference type="EMBL" id="JAACNH010000222">
    <property type="protein sequence ID" value="KAG8431382.1"/>
    <property type="molecule type" value="Genomic_DNA"/>
</dbReference>
<dbReference type="PANTHER" id="PTHR13266:SF1">
    <property type="entry name" value="PROTEASOME INHIBITOR PI31 SUBUNIT"/>
    <property type="match status" value="1"/>
</dbReference>
<protein>
    <recommendedName>
        <fullName evidence="5">Proteasome inhibitor PI31 subunit</fullName>
    </recommendedName>
</protein>
<keyword evidence="4" id="KW-1185">Reference proteome</keyword>
<dbReference type="PANTHER" id="PTHR13266">
    <property type="entry name" value="PROTEASOME INHIBITOR"/>
    <property type="match status" value="1"/>
</dbReference>
<evidence type="ECO:0000313" key="4">
    <source>
        <dbReference type="Proteomes" id="UP000812440"/>
    </source>
</evidence>
<evidence type="ECO:0000313" key="3">
    <source>
        <dbReference type="EMBL" id="KAG8431382.1"/>
    </source>
</evidence>
<gene>
    <name evidence="3" type="ORF">GDO86_018925</name>
</gene>
<feature type="non-terminal residue" evidence="3">
    <location>
        <position position="157"/>
    </location>
</feature>
<organism evidence="3 4">
    <name type="scientific">Hymenochirus boettgeri</name>
    <name type="common">Congo dwarf clawed frog</name>
    <dbReference type="NCBI Taxonomy" id="247094"/>
    <lineage>
        <taxon>Eukaryota</taxon>
        <taxon>Metazoa</taxon>
        <taxon>Chordata</taxon>
        <taxon>Craniata</taxon>
        <taxon>Vertebrata</taxon>
        <taxon>Euteleostomi</taxon>
        <taxon>Amphibia</taxon>
        <taxon>Batrachia</taxon>
        <taxon>Anura</taxon>
        <taxon>Pipoidea</taxon>
        <taxon>Pipidae</taxon>
        <taxon>Pipinae</taxon>
        <taxon>Hymenochirus</taxon>
    </lineage>
</organism>
<accession>A0A8T2IHC4</accession>
<comment type="caution">
    <text evidence="3">The sequence shown here is derived from an EMBL/GenBank/DDBJ whole genome shotgun (WGS) entry which is preliminary data.</text>
</comment>
<comment type="similarity">
    <text evidence="1">Belongs to the proteasome inhibitor PI31 family.</text>
</comment>
<proteinExistence type="inferred from homology"/>
<dbReference type="AlphaFoldDB" id="A0A8T2IHC4"/>
<evidence type="ECO:0008006" key="5">
    <source>
        <dbReference type="Google" id="ProtNLM"/>
    </source>
</evidence>
<feature type="region of interest" description="Disordered" evidence="2">
    <location>
        <begin position="62"/>
        <end position="157"/>
    </location>
</feature>
<dbReference type="OrthoDB" id="68090at2759"/>
<dbReference type="GO" id="GO:0043161">
    <property type="term" value="P:proteasome-mediated ubiquitin-dependent protein catabolic process"/>
    <property type="evidence" value="ECO:0007669"/>
    <property type="project" value="InterPro"/>
</dbReference>
<dbReference type="InterPro" id="IPR045128">
    <property type="entry name" value="PI31-like"/>
</dbReference>
<sequence>NRKWGGAVLSWLPQGWRFFSLSSIRKCFAPRTRWVYTNNNKLKRQLHDELISPLLGIKKKMDVREPRDHLTEPDPLRISPRNPPPQPAAWTDPLGPSPYGSADLDPFGGQSGGMIFDPFRGPRTQPRIDPLHGLPPGAVPPGARFDPFGPVGSGRFG</sequence>
<evidence type="ECO:0000256" key="2">
    <source>
        <dbReference type="SAM" id="MobiDB-lite"/>
    </source>
</evidence>
<dbReference type="GO" id="GO:0070628">
    <property type="term" value="F:proteasome binding"/>
    <property type="evidence" value="ECO:0007669"/>
    <property type="project" value="InterPro"/>
</dbReference>
<name>A0A8T2IHC4_9PIPI</name>
<reference evidence="3" key="1">
    <citation type="thesis" date="2020" institute="ProQuest LLC" country="789 East Eisenhower Parkway, Ann Arbor, MI, USA">
        <title>Comparative Genomics and Chromosome Evolution.</title>
        <authorList>
            <person name="Mudd A.B."/>
        </authorList>
    </citation>
    <scope>NUCLEOTIDE SEQUENCE</scope>
    <source>
        <strain evidence="3">Female2</strain>
        <tissue evidence="3">Blood</tissue>
    </source>
</reference>